<evidence type="ECO:0000259" key="13">
    <source>
        <dbReference type="Pfam" id="PF19291"/>
    </source>
</evidence>
<dbReference type="Gene3D" id="1.50.10.10">
    <property type="match status" value="1"/>
</dbReference>
<dbReference type="AlphaFoldDB" id="A0A6L9W6T3"/>
<reference evidence="14 15" key="1">
    <citation type="submission" date="2019-12" db="EMBL/GenBank/DDBJ databases">
        <title>the WGS of Blastococcus saxobsidens 67B17.</title>
        <authorList>
            <person name="Jiang Z."/>
        </authorList>
    </citation>
    <scope>NUCLEOTIDE SEQUENCE [LARGE SCALE GENOMIC DNA]</scope>
    <source>
        <strain evidence="14 15">67B17</strain>
    </source>
</reference>
<name>A0A6L9W6T3_9ACTN</name>
<evidence type="ECO:0000256" key="2">
    <source>
        <dbReference type="ARBA" id="ARBA00006188"/>
    </source>
</evidence>
<feature type="domain" description="GH15-like" evidence="12">
    <location>
        <begin position="574"/>
        <end position="620"/>
    </location>
</feature>
<comment type="catalytic activity">
    <reaction evidence="1">
        <text>alpha,alpha-trehalose + H2O = alpha-D-glucose + beta-D-glucose</text>
        <dbReference type="Rhea" id="RHEA:32675"/>
        <dbReference type="ChEBI" id="CHEBI:15377"/>
        <dbReference type="ChEBI" id="CHEBI:15903"/>
        <dbReference type="ChEBI" id="CHEBI:16551"/>
        <dbReference type="ChEBI" id="CHEBI:17925"/>
        <dbReference type="EC" id="3.2.1.28"/>
    </reaction>
</comment>
<evidence type="ECO:0000256" key="7">
    <source>
        <dbReference type="ARBA" id="ARBA00023295"/>
    </source>
</evidence>
<keyword evidence="7" id="KW-0326">Glycosidase</keyword>
<dbReference type="Pfam" id="PF00723">
    <property type="entry name" value="Glyco_hydro_15"/>
    <property type="match status" value="2"/>
</dbReference>
<evidence type="ECO:0000256" key="6">
    <source>
        <dbReference type="ARBA" id="ARBA00023277"/>
    </source>
</evidence>
<evidence type="ECO:0000313" key="14">
    <source>
        <dbReference type="EMBL" id="NEK87806.1"/>
    </source>
</evidence>
<keyword evidence="6" id="KW-0119">Carbohydrate metabolism</keyword>
<protein>
    <recommendedName>
        <fullName evidence="4">Trehalase</fullName>
        <ecNumber evidence="3">3.2.1.28</ecNumber>
    </recommendedName>
    <alternativeName>
        <fullName evidence="8">Alpha,alpha-trehalase</fullName>
    </alternativeName>
    <alternativeName>
        <fullName evidence="9">Alpha,alpha-trehalose glucohydrolase</fullName>
    </alternativeName>
</protein>
<dbReference type="InterPro" id="IPR045582">
    <property type="entry name" value="Trehalase-like_N"/>
</dbReference>
<comment type="caution">
    <text evidence="14">The sequence shown here is derived from an EMBL/GenBank/DDBJ whole genome shotgun (WGS) entry which is preliminary data.</text>
</comment>
<organism evidence="14 15">
    <name type="scientific">Blastococcus saxobsidens</name>
    <dbReference type="NCBI Taxonomy" id="138336"/>
    <lineage>
        <taxon>Bacteria</taxon>
        <taxon>Bacillati</taxon>
        <taxon>Actinomycetota</taxon>
        <taxon>Actinomycetes</taxon>
        <taxon>Geodermatophilales</taxon>
        <taxon>Geodermatophilaceae</taxon>
        <taxon>Blastococcus</taxon>
    </lineage>
</organism>
<keyword evidence="5 14" id="KW-0378">Hydrolase</keyword>
<dbReference type="GO" id="GO:0005993">
    <property type="term" value="P:trehalose catabolic process"/>
    <property type="evidence" value="ECO:0007669"/>
    <property type="project" value="TreeGrafter"/>
</dbReference>
<evidence type="ECO:0000256" key="1">
    <source>
        <dbReference type="ARBA" id="ARBA00001576"/>
    </source>
</evidence>
<feature type="domain" description="Trehalase-like N-terminal" evidence="13">
    <location>
        <begin position="20"/>
        <end position="150"/>
    </location>
</feature>
<dbReference type="Proteomes" id="UP000479241">
    <property type="component" value="Unassembled WGS sequence"/>
</dbReference>
<dbReference type="FunFam" id="1.50.10.10:FF:000005">
    <property type="entry name" value="Glycosyl hydrolase, glucoamylase"/>
    <property type="match status" value="1"/>
</dbReference>
<dbReference type="EMBL" id="JAAGWG010000043">
    <property type="protein sequence ID" value="NEK87806.1"/>
    <property type="molecule type" value="Genomic_DNA"/>
</dbReference>
<comment type="similarity">
    <text evidence="2">Belongs to the glycosyl hydrolase 15 family.</text>
</comment>
<dbReference type="InterPro" id="IPR008928">
    <property type="entry name" value="6-hairpin_glycosidase_sf"/>
</dbReference>
<evidence type="ECO:0000256" key="10">
    <source>
        <dbReference type="ARBA" id="ARBA00053030"/>
    </source>
</evidence>
<evidence type="ECO:0000256" key="3">
    <source>
        <dbReference type="ARBA" id="ARBA00012757"/>
    </source>
</evidence>
<evidence type="ECO:0000259" key="12">
    <source>
        <dbReference type="Pfam" id="PF00723"/>
    </source>
</evidence>
<feature type="domain" description="GH15-like" evidence="12">
    <location>
        <begin position="259"/>
        <end position="566"/>
    </location>
</feature>
<comment type="pathway">
    <text evidence="11">Glycan degradation; trehalose degradation; D-glucose from alpha,alpha-trehalose: step 1/1.</text>
</comment>
<dbReference type="InterPro" id="IPR012341">
    <property type="entry name" value="6hp_glycosidase-like_sf"/>
</dbReference>
<dbReference type="RefSeq" id="WP_135144167.1">
    <property type="nucleotide sequence ID" value="NZ_JAAGWG010000043.1"/>
</dbReference>
<dbReference type="EC" id="3.2.1.28" evidence="3"/>
<dbReference type="PANTHER" id="PTHR31616:SF10">
    <property type="entry name" value="TREHALASE"/>
    <property type="match status" value="1"/>
</dbReference>
<evidence type="ECO:0000256" key="8">
    <source>
        <dbReference type="ARBA" id="ARBA00030473"/>
    </source>
</evidence>
<evidence type="ECO:0000256" key="4">
    <source>
        <dbReference type="ARBA" id="ARBA00019905"/>
    </source>
</evidence>
<dbReference type="Pfam" id="PF19291">
    <property type="entry name" value="TREH_N"/>
    <property type="match status" value="1"/>
</dbReference>
<proteinExistence type="inferred from homology"/>
<evidence type="ECO:0000313" key="15">
    <source>
        <dbReference type="Proteomes" id="UP000479241"/>
    </source>
</evidence>
<evidence type="ECO:0000256" key="5">
    <source>
        <dbReference type="ARBA" id="ARBA00022801"/>
    </source>
</evidence>
<accession>A0A6L9W6T3</accession>
<dbReference type="InterPro" id="IPR011613">
    <property type="entry name" value="GH15-like"/>
</dbReference>
<dbReference type="SUPFAM" id="SSF48208">
    <property type="entry name" value="Six-hairpin glycosidases"/>
    <property type="match status" value="1"/>
</dbReference>
<dbReference type="GO" id="GO:0004555">
    <property type="term" value="F:alpha,alpha-trehalase activity"/>
    <property type="evidence" value="ECO:0007669"/>
    <property type="project" value="UniProtKB-EC"/>
</dbReference>
<evidence type="ECO:0000256" key="11">
    <source>
        <dbReference type="ARBA" id="ARBA00060615"/>
    </source>
</evidence>
<dbReference type="PANTHER" id="PTHR31616">
    <property type="entry name" value="TREHALASE"/>
    <property type="match status" value="1"/>
</dbReference>
<gene>
    <name evidence="14" type="ORF">GCU60_18870</name>
</gene>
<evidence type="ECO:0000256" key="9">
    <source>
        <dbReference type="ARBA" id="ARBA00031637"/>
    </source>
</evidence>
<sequence>MSRPDSSPRDTHVDRTQGFPPIEDYALLADGETIALVTSRGAVEWLCAPRMDSPSLFAAVLDRDAGTFTLAPTETSVPVTRRYLPGTLVLETTYMTSSGWLTVTDALLVAPWDDDACGDLPPYRREASGQRAAHVLLRTARCEHGSVELSVDCTPAFDYGRHAPAWQLDPATQGQASASDPVSGLSLRLTSDRPLLAEGARVGWRTVLTAGEEAVVALSWAGAAPPGSVAEAHERLEYTGTYWRDWLAGGTFPDHPWRAHMQRSALTLKGLVYAPTGAMVAAATTSLPEELGGQRNWDYRYTWIRDAAFTLWGLHTLGFTAEAGDFFDFIAEVAGGETDRLQIMYGIGGERTLTEVELEHLSGYAGSRPVRIGNGAYDQAQHDVWGMLLDSIYLHTTAVGALPDRLWPLVERQVEQALVHWRHPDSGIWEVRGALQHFTSSKVLCWVAADRGAKLADLCGATEQAARWRAAAEEIHADVCASGVDERGVFTQFYGSTALDASALLIPLMGFLPPEDPRARATVLAIADELTEDEMVLRYRVEETDDGLSGEEGTFVICSFWLVSALVEIGETARADDLCRLLLHHANDLGLLAEELDAHSGRHLGNTPQAFSHLALINAVMHLIRAGGAAPGRFSPIGRRGRP</sequence>
<comment type="cofactor">
    <cofactor evidence="10">
        <name>phosphate</name>
        <dbReference type="ChEBI" id="CHEBI:43474"/>
    </cofactor>
</comment>